<accession>A0A8J9Z314</accession>
<feature type="region of interest" description="Disordered" evidence="1">
    <location>
        <begin position="198"/>
        <end position="293"/>
    </location>
</feature>
<feature type="compositionally biased region" description="Polar residues" evidence="1">
    <location>
        <begin position="1"/>
        <end position="19"/>
    </location>
</feature>
<feature type="compositionally biased region" description="Basic and acidic residues" evidence="1">
    <location>
        <begin position="66"/>
        <end position="85"/>
    </location>
</feature>
<name>A0A8J9Z314_BRALA</name>
<feature type="compositionally biased region" description="Gly residues" evidence="1">
    <location>
        <begin position="246"/>
        <end position="257"/>
    </location>
</feature>
<keyword evidence="3" id="KW-1185">Reference proteome</keyword>
<feature type="region of interest" description="Disordered" evidence="1">
    <location>
        <begin position="1"/>
        <end position="23"/>
    </location>
</feature>
<feature type="compositionally biased region" description="Basic and acidic residues" evidence="1">
    <location>
        <begin position="396"/>
        <end position="408"/>
    </location>
</feature>
<evidence type="ECO:0000313" key="3">
    <source>
        <dbReference type="Proteomes" id="UP000838412"/>
    </source>
</evidence>
<feature type="region of interest" description="Disordered" evidence="1">
    <location>
        <begin position="395"/>
        <end position="416"/>
    </location>
</feature>
<feature type="region of interest" description="Disordered" evidence="1">
    <location>
        <begin position="44"/>
        <end position="177"/>
    </location>
</feature>
<proteinExistence type="predicted"/>
<evidence type="ECO:0000256" key="1">
    <source>
        <dbReference type="SAM" id="MobiDB-lite"/>
    </source>
</evidence>
<gene>
    <name evidence="2" type="primary">Hypp7689</name>
    <name evidence="2" type="ORF">BLAG_LOCUS8338</name>
</gene>
<sequence length="450" mass="49972">MTHRPYTSSWTDPSNSTDPNYRANRAEGRMAYVKDMASKAKDFLTAPFTGGNQDNGDPDGMDVDPPNDHQGHFDSHNHGGQRHNEFSGSGGGYPQRPTNQYFQDRRGAGGQQGYHGSNYPPTYQPQRHQTGYPNGHRNNAAFHEQSGGAYDSRSTYSQEQEQLRAMQMREQRHRSLQASKQMVYDVYATTIGMLEEFEDFDDPAGPEGSSEQEGGNRARKSRETMDQGPDRMDPWQGADQHSQGHGRPGTKGTGGRGAKQEKEQHAKGKGKKKRDLGRSDVNIPDQSQKTKRDVKAIVEAELVCLQAQLRFCPPEIRDQTRQELVDKTLGWVAAREAKGLKKGLADAYASQVVEILVTGGTKLQVPTQREESTGPAGEEAVMGGVQALQRGQHYGAEQDKQFHDDPNKKAQCPQIRSGPVPEIHGEIFLLLKAPPYFRLASKYSSFPLSF</sequence>
<dbReference type="Proteomes" id="UP000838412">
    <property type="component" value="Chromosome 15"/>
</dbReference>
<feature type="compositionally biased region" description="Basic and acidic residues" evidence="1">
    <location>
        <begin position="221"/>
        <end position="233"/>
    </location>
</feature>
<dbReference type="OrthoDB" id="5988260at2759"/>
<organism evidence="2 3">
    <name type="scientific">Branchiostoma lanceolatum</name>
    <name type="common">Common lancelet</name>
    <name type="synonym">Amphioxus lanceolatum</name>
    <dbReference type="NCBI Taxonomy" id="7740"/>
    <lineage>
        <taxon>Eukaryota</taxon>
        <taxon>Metazoa</taxon>
        <taxon>Chordata</taxon>
        <taxon>Cephalochordata</taxon>
        <taxon>Leptocardii</taxon>
        <taxon>Amphioxiformes</taxon>
        <taxon>Branchiostomatidae</taxon>
        <taxon>Branchiostoma</taxon>
    </lineage>
</organism>
<evidence type="ECO:0000313" key="2">
    <source>
        <dbReference type="EMBL" id="CAH1246242.1"/>
    </source>
</evidence>
<reference evidence="2" key="1">
    <citation type="submission" date="2022-01" db="EMBL/GenBank/DDBJ databases">
        <authorList>
            <person name="Braso-Vives M."/>
        </authorList>
    </citation>
    <scope>NUCLEOTIDE SEQUENCE</scope>
</reference>
<dbReference type="AlphaFoldDB" id="A0A8J9Z314"/>
<dbReference type="EMBL" id="OV696700">
    <property type="protein sequence ID" value="CAH1246242.1"/>
    <property type="molecule type" value="Genomic_DNA"/>
</dbReference>
<feature type="compositionally biased region" description="Polar residues" evidence="1">
    <location>
        <begin position="119"/>
        <end position="132"/>
    </location>
</feature>
<protein>
    <submittedName>
        <fullName evidence="2">Hypp7689 protein</fullName>
    </submittedName>
</protein>